<proteinExistence type="predicted"/>
<dbReference type="GO" id="GO:0046872">
    <property type="term" value="F:metal ion binding"/>
    <property type="evidence" value="ECO:0007669"/>
    <property type="project" value="UniProtKB-KW"/>
</dbReference>
<dbReference type="AlphaFoldDB" id="A0ABD7TVB3"/>
<feature type="domain" description="Hemerythrin-like" evidence="5">
    <location>
        <begin position="83"/>
        <end position="222"/>
    </location>
</feature>
<reference evidence="6" key="1">
    <citation type="submission" date="2022-03" db="EMBL/GenBank/DDBJ databases">
        <title>Comparative Genomics of East African Camel-Associated Staphylococcaceae spp.: Diversity and Inheritance of Traits Involved in Host-Pathogen Interactions.</title>
        <authorList>
            <person name="Akarsu H."/>
            <person name="Liljander A."/>
            <person name="Younan M."/>
            <person name="Brodard I."/>
            <person name="Glucks I."/>
            <person name="Labroussaa F."/>
            <person name="Overesch G."/>
            <person name="Kuhnert P."/>
            <person name="Perreten V."/>
            <person name="Drexler J.F."/>
            <person name="Corman V.M."/>
            <person name="Falquet L."/>
            <person name="Jores J."/>
        </authorList>
    </citation>
    <scope>NUCLEOTIDE SEQUENCE</scope>
    <source>
        <strain evidence="6">IVB6197</strain>
    </source>
</reference>
<dbReference type="EMBL" id="CP094809">
    <property type="protein sequence ID" value="UXU57659.1"/>
    <property type="molecule type" value="Genomic_DNA"/>
</dbReference>
<dbReference type="InterPro" id="IPR019903">
    <property type="entry name" value="RIC_family"/>
</dbReference>
<dbReference type="PANTHER" id="PTHR36438:SF1">
    <property type="entry name" value="IRON-SULFUR CLUSTER REPAIR PROTEIN YTFE"/>
    <property type="match status" value="1"/>
</dbReference>
<dbReference type="NCBIfam" id="NF009777">
    <property type="entry name" value="PRK13276.1"/>
    <property type="match status" value="1"/>
</dbReference>
<dbReference type="Pfam" id="PF01814">
    <property type="entry name" value="Hemerythrin"/>
    <property type="match status" value="1"/>
</dbReference>
<keyword evidence="4" id="KW-0408">Iron</keyword>
<dbReference type="Gene3D" id="1.20.120.520">
    <property type="entry name" value="nmb1532 protein domain like"/>
    <property type="match status" value="1"/>
</dbReference>
<dbReference type="Gene3D" id="1.10.3910.10">
    <property type="entry name" value="SP0561-like"/>
    <property type="match status" value="1"/>
</dbReference>
<dbReference type="NCBIfam" id="TIGR03652">
    <property type="entry name" value="FeS_repair_RIC"/>
    <property type="match status" value="1"/>
</dbReference>
<accession>A0ABD7TVB3</accession>
<name>A0ABD7TVB3_9STAP</name>
<evidence type="ECO:0000259" key="5">
    <source>
        <dbReference type="Pfam" id="PF01814"/>
    </source>
</evidence>
<evidence type="ECO:0000313" key="6">
    <source>
        <dbReference type="EMBL" id="UXU57659.1"/>
    </source>
</evidence>
<dbReference type="Proteomes" id="UP001065705">
    <property type="component" value="Chromosome"/>
</dbReference>
<evidence type="ECO:0000256" key="2">
    <source>
        <dbReference type="ARBA" id="ARBA00022490"/>
    </source>
</evidence>
<keyword evidence="2" id="KW-0963">Cytoplasm</keyword>
<dbReference type="RefSeq" id="WP_262618892.1">
    <property type="nucleotide sequence ID" value="NZ_CP094809.1"/>
</dbReference>
<organism evidence="6 7">
    <name type="scientific">Staphylococcus agnetis</name>
    <dbReference type="NCBI Taxonomy" id="985762"/>
    <lineage>
        <taxon>Bacteria</taxon>
        <taxon>Bacillati</taxon>
        <taxon>Bacillota</taxon>
        <taxon>Bacilli</taxon>
        <taxon>Bacillales</taxon>
        <taxon>Staphylococcaceae</taxon>
        <taxon>Staphylococcus</taxon>
    </lineage>
</organism>
<evidence type="ECO:0000256" key="4">
    <source>
        <dbReference type="ARBA" id="ARBA00023004"/>
    </source>
</evidence>
<sequence length="230" mass="26292">MIQAQERVADVVTKYPKTADVFRQYGIDFCCGGQVSIEEAATQAKRIELPELMDKLEAASHLQGEGINPSYLDVPSLVQYIQARYHETLKEEFKQLTPYVTKLARVHGPNHPHLVELKEVYDDFKAAMLTHTDEEDHQAFPKLVEAHQGQHVEHLNAAIQSLVDDHTGAGAKLEHMRRLTNDYQPPMEACGTWRLVYTRLEALEKDTHDHVHLENHVLFPKVQHSETETK</sequence>
<dbReference type="InterPro" id="IPR012312">
    <property type="entry name" value="Hemerythrin-like"/>
</dbReference>
<dbReference type="PANTHER" id="PTHR36438">
    <property type="entry name" value="IRON-SULFUR CLUSTER REPAIR PROTEIN YTFE"/>
    <property type="match status" value="1"/>
</dbReference>
<keyword evidence="3" id="KW-0479">Metal-binding</keyword>
<dbReference type="Pfam" id="PF04405">
    <property type="entry name" value="ScdA_N"/>
    <property type="match status" value="1"/>
</dbReference>
<dbReference type="InterPro" id="IPR038062">
    <property type="entry name" value="ScdA-like_N_sf"/>
</dbReference>
<dbReference type="SUPFAM" id="SSF140683">
    <property type="entry name" value="SP0561-like"/>
    <property type="match status" value="1"/>
</dbReference>
<comment type="subcellular location">
    <subcellularLocation>
        <location evidence="1">Cytoplasm</location>
    </subcellularLocation>
</comment>
<dbReference type="GO" id="GO:0005737">
    <property type="term" value="C:cytoplasm"/>
    <property type="evidence" value="ECO:0007669"/>
    <property type="project" value="UniProtKB-SubCell"/>
</dbReference>
<protein>
    <submittedName>
        <fullName evidence="6">Iron-sulfur cluster repair di-iron protein ScdA</fullName>
    </submittedName>
</protein>
<evidence type="ECO:0000256" key="3">
    <source>
        <dbReference type="ARBA" id="ARBA00022723"/>
    </source>
</evidence>
<evidence type="ECO:0000313" key="7">
    <source>
        <dbReference type="Proteomes" id="UP001065705"/>
    </source>
</evidence>
<evidence type="ECO:0000256" key="1">
    <source>
        <dbReference type="ARBA" id="ARBA00004496"/>
    </source>
</evidence>
<gene>
    <name evidence="6" type="primary">scdA</name>
    <name evidence="6" type="ORF">MUA95_02280</name>
</gene>